<dbReference type="Proteomes" id="UP001057877">
    <property type="component" value="Chromosome"/>
</dbReference>
<evidence type="ECO:0000313" key="1">
    <source>
        <dbReference type="EMBL" id="UVI28958.1"/>
    </source>
</evidence>
<accession>A0ABY5S647</accession>
<keyword evidence="2" id="KW-1185">Reference proteome</keyword>
<dbReference type="RefSeq" id="WP_258385045.1">
    <property type="nucleotide sequence ID" value="NZ_CP091430.1"/>
</dbReference>
<name>A0ABY5S647_9BACL</name>
<organism evidence="1 2">
    <name type="scientific">Paenibacillus spongiae</name>
    <dbReference type="NCBI Taxonomy" id="2909671"/>
    <lineage>
        <taxon>Bacteria</taxon>
        <taxon>Bacillati</taxon>
        <taxon>Bacillota</taxon>
        <taxon>Bacilli</taxon>
        <taxon>Bacillales</taxon>
        <taxon>Paenibacillaceae</taxon>
        <taxon>Paenibacillus</taxon>
    </lineage>
</organism>
<evidence type="ECO:0000313" key="2">
    <source>
        <dbReference type="Proteomes" id="UP001057877"/>
    </source>
</evidence>
<reference evidence="1" key="1">
    <citation type="submission" date="2022-01" db="EMBL/GenBank/DDBJ databases">
        <title>Paenibacillus spongiae sp. nov., isolated from marine sponge.</title>
        <authorList>
            <person name="Li Z."/>
            <person name="Zhang M."/>
        </authorList>
    </citation>
    <scope>NUCLEOTIDE SEQUENCE</scope>
    <source>
        <strain evidence="1">PHS-Z3</strain>
    </source>
</reference>
<sequence length="63" mass="7654">MTDNRKWIHKNIEILTAFQITYFYNFDFIDKGVNAVWQDILGKEDVKEQIEGLKRRTEETCWN</sequence>
<dbReference type="EMBL" id="CP091430">
    <property type="protein sequence ID" value="UVI28958.1"/>
    <property type="molecule type" value="Genomic_DNA"/>
</dbReference>
<gene>
    <name evidence="1" type="ORF">L1F29_26480</name>
</gene>
<proteinExistence type="predicted"/>
<protein>
    <submittedName>
        <fullName evidence="1">Uncharacterized protein</fullName>
    </submittedName>
</protein>